<dbReference type="Gene3D" id="1.25.40.10">
    <property type="entry name" value="Tetratricopeptide repeat domain"/>
    <property type="match status" value="1"/>
</dbReference>
<reference evidence="8" key="1">
    <citation type="journal article" date="2019" name="Int. J. Syst. Evol. Microbiol.">
        <title>The Global Catalogue of Microorganisms (GCM) 10K type strain sequencing project: providing services to taxonomists for standard genome sequencing and annotation.</title>
        <authorList>
            <consortium name="The Broad Institute Genomics Platform"/>
            <consortium name="The Broad Institute Genome Sequencing Center for Infectious Disease"/>
            <person name="Wu L."/>
            <person name="Ma J."/>
        </authorList>
    </citation>
    <scope>NUCLEOTIDE SEQUENCE [LARGE SCALE GENOMIC DNA]</scope>
    <source>
        <strain evidence="8">KCTC 12708</strain>
    </source>
</reference>
<evidence type="ECO:0000256" key="1">
    <source>
        <dbReference type="ARBA" id="ARBA00000085"/>
    </source>
</evidence>
<dbReference type="InterPro" id="IPR036890">
    <property type="entry name" value="HATPase_C_sf"/>
</dbReference>
<comment type="catalytic activity">
    <reaction evidence="1">
        <text>ATP + protein L-histidine = ADP + protein N-phospho-L-histidine.</text>
        <dbReference type="EC" id="2.7.13.3"/>
    </reaction>
</comment>
<keyword evidence="6" id="KW-0812">Transmembrane</keyword>
<dbReference type="EC" id="2.7.13.3" evidence="2"/>
<evidence type="ECO:0000313" key="7">
    <source>
        <dbReference type="EMBL" id="GGZ49205.1"/>
    </source>
</evidence>
<dbReference type="PANTHER" id="PTHR24421">
    <property type="entry name" value="NITRATE/NITRITE SENSOR PROTEIN NARX-RELATED"/>
    <property type="match status" value="1"/>
</dbReference>
<dbReference type="PANTHER" id="PTHR24421:SF10">
    <property type="entry name" value="NITRATE_NITRITE SENSOR PROTEIN NARQ"/>
    <property type="match status" value="1"/>
</dbReference>
<sequence>MLFLLFVSYDHQAVEEERSDMRTETLKDSVYKHSSIKRLYHLLDESLEAENYAEAYKGYSYIYPLIADSLPKEKVESYLDTLYNLAEKSNQKQYLAQANYDIGMHYFGNRYQFKKAYFYYNNAKKLFLELEDSLNIAKSSIRMASVQNKLGDFVGSQNAQIEGLSYLDLSKKENERFLISGYNLLALISSNQHEDEAALNWIQKSIDLNSYSHIRPTLQNNKGMFLLKAGKYDESIQLFKELLEDSLVYKSVTRRARGLDNLGYAQLKSGDQSGLVLIQQSIQLLAKENYAPRYAAYLHLADYYKDKNVALAVKNAKKALALVPSVEDKLEMYEILALHSNDNEENDYLRKYIYLEDSLSNARLNAANQFAKIRFNSELQEQQILKLEKVNTEKELAIEKENFRHFLIITVISILLVLLIVGFIVIRKKNEKNKNIAISKLENKLSKRVHDEVANEVYTLMNKIEHRQIYSNDEMLDYLDHIYVRSRNISRELDSSLLLKNFHGNLKVMLTSFQSKNANVLIQNSSEEFWQPLKNNLKLTIYRILQELMTNMKKHSNANVVVISFKKEENYLQIQYTDNGKSFNLRDLKFSNGIKNIEARVAHLSGNLDFKETEKGMVIILKFRV</sequence>
<keyword evidence="6" id="KW-0472">Membrane</keyword>
<dbReference type="Proteomes" id="UP000615593">
    <property type="component" value="Unassembled WGS sequence"/>
</dbReference>
<keyword evidence="4" id="KW-0418">Kinase</keyword>
<evidence type="ECO:0000256" key="2">
    <source>
        <dbReference type="ARBA" id="ARBA00012438"/>
    </source>
</evidence>
<feature type="transmembrane region" description="Helical" evidence="6">
    <location>
        <begin position="406"/>
        <end position="426"/>
    </location>
</feature>
<accession>A0ABQ3BL38</accession>
<keyword evidence="5" id="KW-0902">Two-component regulatory system</keyword>
<dbReference type="InterPro" id="IPR050482">
    <property type="entry name" value="Sensor_HK_TwoCompSys"/>
</dbReference>
<comment type="caution">
    <text evidence="7">The sequence shown here is derived from an EMBL/GenBank/DDBJ whole genome shotgun (WGS) entry which is preliminary data.</text>
</comment>
<keyword evidence="3" id="KW-0808">Transferase</keyword>
<evidence type="ECO:0000313" key="8">
    <source>
        <dbReference type="Proteomes" id="UP000615593"/>
    </source>
</evidence>
<dbReference type="EMBL" id="BMWY01000002">
    <property type="protein sequence ID" value="GGZ49205.1"/>
    <property type="molecule type" value="Genomic_DNA"/>
</dbReference>
<evidence type="ECO:0000256" key="4">
    <source>
        <dbReference type="ARBA" id="ARBA00022777"/>
    </source>
</evidence>
<evidence type="ECO:0000256" key="3">
    <source>
        <dbReference type="ARBA" id="ARBA00022679"/>
    </source>
</evidence>
<keyword evidence="8" id="KW-1185">Reference proteome</keyword>
<name>A0ABQ3BL38_9FLAO</name>
<dbReference type="SUPFAM" id="SSF55874">
    <property type="entry name" value="ATPase domain of HSP90 chaperone/DNA topoisomerase II/histidine kinase"/>
    <property type="match status" value="1"/>
</dbReference>
<dbReference type="SUPFAM" id="SSF48452">
    <property type="entry name" value="TPR-like"/>
    <property type="match status" value="1"/>
</dbReference>
<keyword evidence="6" id="KW-1133">Transmembrane helix</keyword>
<dbReference type="InterPro" id="IPR011990">
    <property type="entry name" value="TPR-like_helical_dom_sf"/>
</dbReference>
<organism evidence="7 8">
    <name type="scientific">Mesonia mobilis</name>
    <dbReference type="NCBI Taxonomy" id="369791"/>
    <lineage>
        <taxon>Bacteria</taxon>
        <taxon>Pseudomonadati</taxon>
        <taxon>Bacteroidota</taxon>
        <taxon>Flavobacteriia</taxon>
        <taxon>Flavobacteriales</taxon>
        <taxon>Flavobacteriaceae</taxon>
        <taxon>Mesonia</taxon>
    </lineage>
</organism>
<evidence type="ECO:0000256" key="6">
    <source>
        <dbReference type="SAM" id="Phobius"/>
    </source>
</evidence>
<dbReference type="Gene3D" id="3.30.565.10">
    <property type="entry name" value="Histidine kinase-like ATPase, C-terminal domain"/>
    <property type="match status" value="1"/>
</dbReference>
<protein>
    <recommendedName>
        <fullName evidence="2">histidine kinase</fullName>
        <ecNumber evidence="2">2.7.13.3</ecNumber>
    </recommendedName>
</protein>
<proteinExistence type="predicted"/>
<evidence type="ECO:0000256" key="5">
    <source>
        <dbReference type="ARBA" id="ARBA00023012"/>
    </source>
</evidence>
<gene>
    <name evidence="7" type="ORF">GCM10008088_08230</name>
</gene>